<protein>
    <submittedName>
        <fullName evidence="2">Uncharacterized protein</fullName>
    </submittedName>
</protein>
<evidence type="ECO:0000313" key="2">
    <source>
        <dbReference type="EMBL" id="JAD23328.1"/>
    </source>
</evidence>
<name>A0A0A8YCS5_ARUDO</name>
<dbReference type="EMBL" id="GBRH01274567">
    <property type="protein sequence ID" value="JAD23328.1"/>
    <property type="molecule type" value="Transcribed_RNA"/>
</dbReference>
<feature type="transmembrane region" description="Helical" evidence="1">
    <location>
        <begin position="21"/>
        <end position="37"/>
    </location>
</feature>
<keyword evidence="1" id="KW-0472">Membrane</keyword>
<dbReference type="AlphaFoldDB" id="A0A0A8YCS5"/>
<reference evidence="2" key="1">
    <citation type="submission" date="2014-09" db="EMBL/GenBank/DDBJ databases">
        <authorList>
            <person name="Magalhaes I.L.F."/>
            <person name="Oliveira U."/>
            <person name="Santos F.R."/>
            <person name="Vidigal T.H.D.A."/>
            <person name="Brescovit A.D."/>
            <person name="Santos A.J."/>
        </authorList>
    </citation>
    <scope>NUCLEOTIDE SEQUENCE</scope>
    <source>
        <tissue evidence="2">Shoot tissue taken approximately 20 cm above the soil surface</tissue>
    </source>
</reference>
<sequence>MIDISLSMSTQNSASRWSARLFLLSWEIFLILAKWFGPLHVVHHNAKDLERDS</sequence>
<accession>A0A0A8YCS5</accession>
<keyword evidence="1" id="KW-0812">Transmembrane</keyword>
<reference evidence="2" key="2">
    <citation type="journal article" date="2015" name="Data Brief">
        <title>Shoot transcriptome of the giant reed, Arundo donax.</title>
        <authorList>
            <person name="Barrero R.A."/>
            <person name="Guerrero F.D."/>
            <person name="Moolhuijzen P."/>
            <person name="Goolsby J.A."/>
            <person name="Tidwell J."/>
            <person name="Bellgard S.E."/>
            <person name="Bellgard M.I."/>
        </authorList>
    </citation>
    <scope>NUCLEOTIDE SEQUENCE</scope>
    <source>
        <tissue evidence="2">Shoot tissue taken approximately 20 cm above the soil surface</tissue>
    </source>
</reference>
<keyword evidence="1" id="KW-1133">Transmembrane helix</keyword>
<proteinExistence type="predicted"/>
<evidence type="ECO:0000256" key="1">
    <source>
        <dbReference type="SAM" id="Phobius"/>
    </source>
</evidence>
<organism evidence="2">
    <name type="scientific">Arundo donax</name>
    <name type="common">Giant reed</name>
    <name type="synonym">Donax arundinaceus</name>
    <dbReference type="NCBI Taxonomy" id="35708"/>
    <lineage>
        <taxon>Eukaryota</taxon>
        <taxon>Viridiplantae</taxon>
        <taxon>Streptophyta</taxon>
        <taxon>Embryophyta</taxon>
        <taxon>Tracheophyta</taxon>
        <taxon>Spermatophyta</taxon>
        <taxon>Magnoliopsida</taxon>
        <taxon>Liliopsida</taxon>
        <taxon>Poales</taxon>
        <taxon>Poaceae</taxon>
        <taxon>PACMAD clade</taxon>
        <taxon>Arundinoideae</taxon>
        <taxon>Arundineae</taxon>
        <taxon>Arundo</taxon>
    </lineage>
</organism>